<proteinExistence type="inferred from homology"/>
<dbReference type="InterPro" id="IPR043519">
    <property type="entry name" value="NT_sf"/>
</dbReference>
<comment type="subunit">
    <text evidence="2">Interacts with ribosomal protein uL14 (rplN).</text>
</comment>
<dbReference type="PATRIC" id="fig|692370.5.peg.444"/>
<dbReference type="RefSeq" id="WP_067675701.1">
    <property type="nucleotide sequence ID" value="NZ_CP016591.1"/>
</dbReference>
<dbReference type="GO" id="GO:0043023">
    <property type="term" value="F:ribosomal large subunit binding"/>
    <property type="evidence" value="ECO:0007669"/>
    <property type="project" value="TreeGrafter"/>
</dbReference>
<dbReference type="GO" id="GO:0042256">
    <property type="term" value="P:cytosolic ribosome assembly"/>
    <property type="evidence" value="ECO:0007669"/>
    <property type="project" value="UniProtKB-UniRule"/>
</dbReference>
<dbReference type="SUPFAM" id="SSF81301">
    <property type="entry name" value="Nucleotidyltransferase"/>
    <property type="match status" value="1"/>
</dbReference>
<dbReference type="AlphaFoldDB" id="A0A1B2A9X8"/>
<dbReference type="NCBIfam" id="TIGR00090">
    <property type="entry name" value="rsfS_iojap_ybeB"/>
    <property type="match status" value="1"/>
</dbReference>
<dbReference type="Pfam" id="PF02410">
    <property type="entry name" value="RsfS"/>
    <property type="match status" value="1"/>
</dbReference>
<dbReference type="EMBL" id="CP016591">
    <property type="protein sequence ID" value="ANY18967.1"/>
    <property type="molecule type" value="Genomic_DNA"/>
</dbReference>
<dbReference type="InterPro" id="IPR004394">
    <property type="entry name" value="Iojap/RsfS/C7orf30"/>
</dbReference>
<evidence type="ECO:0000313" key="4">
    <source>
        <dbReference type="EMBL" id="ANY18967.1"/>
    </source>
</evidence>
<dbReference type="GO" id="GO:0090071">
    <property type="term" value="P:negative regulation of ribosome biogenesis"/>
    <property type="evidence" value="ECO:0007669"/>
    <property type="project" value="UniProtKB-UniRule"/>
</dbReference>
<keyword evidence="5" id="KW-1185">Reference proteome</keyword>
<keyword evidence="2" id="KW-0810">Translation regulation</keyword>
<evidence type="ECO:0000256" key="3">
    <source>
        <dbReference type="SAM" id="MobiDB-lite"/>
    </source>
</evidence>
<dbReference type="PANTHER" id="PTHR21043">
    <property type="entry name" value="IOJAP SUPERFAMILY ORTHOLOG"/>
    <property type="match status" value="1"/>
</dbReference>
<dbReference type="HAMAP" id="MF_01477">
    <property type="entry name" value="Iojap_RsfS"/>
    <property type="match status" value="1"/>
</dbReference>
<gene>
    <name evidence="2 4" type="primary">rsfS</name>
    <name evidence="4" type="ORF">A6F68_00432</name>
</gene>
<dbReference type="Proteomes" id="UP000092932">
    <property type="component" value="Chromosome"/>
</dbReference>
<dbReference type="Gene3D" id="3.30.460.10">
    <property type="entry name" value="Beta Polymerase, domain 2"/>
    <property type="match status" value="1"/>
</dbReference>
<feature type="compositionally biased region" description="Low complexity" evidence="3">
    <location>
        <begin position="16"/>
        <end position="25"/>
    </location>
</feature>
<evidence type="ECO:0000256" key="1">
    <source>
        <dbReference type="ARBA" id="ARBA00010574"/>
    </source>
</evidence>
<keyword evidence="2" id="KW-0963">Cytoplasm</keyword>
<name>A0A1B2A9X8_9SPHN</name>
<dbReference type="OrthoDB" id="9793681at2"/>
<dbReference type="STRING" id="692370.A6F68_00432"/>
<dbReference type="PANTHER" id="PTHR21043:SF0">
    <property type="entry name" value="MITOCHONDRIAL ASSEMBLY OF RIBOSOMAL LARGE SUBUNIT PROTEIN 1"/>
    <property type="match status" value="1"/>
</dbReference>
<keyword evidence="2" id="KW-0678">Repressor</keyword>
<accession>A0A1B2A9X8</accession>
<comment type="subcellular location">
    <subcellularLocation>
        <location evidence="2">Cytoplasm</location>
    </subcellularLocation>
</comment>
<reference evidence="4 5" key="1">
    <citation type="submission" date="2016-07" db="EMBL/GenBank/DDBJ databases">
        <title>Complete genome sequence of Altererythrobacter dongtanensis KCTC 22672, a type strain with esterase isolated from tidal flat.</title>
        <authorList>
            <person name="Cheng H."/>
            <person name="Wu Y.-H."/>
            <person name="Zhou P."/>
            <person name="Huo Y.-Y."/>
            <person name="Wang C.-S."/>
            <person name="Xu X.-W."/>
        </authorList>
    </citation>
    <scope>NUCLEOTIDE SEQUENCE [LARGE SCALE GENOMIC DNA]</scope>
    <source>
        <strain evidence="4 5">KCTC 22672</strain>
    </source>
</reference>
<protein>
    <recommendedName>
        <fullName evidence="2">Ribosomal silencing factor RsfS</fullName>
    </recommendedName>
</protein>
<organism evidence="4 5">
    <name type="scientific">Tsuneonella dongtanensis</name>
    <dbReference type="NCBI Taxonomy" id="692370"/>
    <lineage>
        <taxon>Bacteria</taxon>
        <taxon>Pseudomonadati</taxon>
        <taxon>Pseudomonadota</taxon>
        <taxon>Alphaproteobacteria</taxon>
        <taxon>Sphingomonadales</taxon>
        <taxon>Erythrobacteraceae</taxon>
        <taxon>Tsuneonella</taxon>
    </lineage>
</organism>
<evidence type="ECO:0000256" key="2">
    <source>
        <dbReference type="HAMAP-Rule" id="MF_01477"/>
    </source>
</evidence>
<sequence>MQQAHPLPANAGLSGGTATSSASPTDRPEIRDSDGLHALVLAQLDDDQAQEVVSIPLAGKSSIADFMVIASGRSTRQVAAMAQKLAEKVKAAGFGPARVEGLPAADWVLIDAGDVVVHLFRPEVRSFYNLERMWGFGDDKVAGTGTA</sequence>
<dbReference type="GO" id="GO:0017148">
    <property type="term" value="P:negative regulation of translation"/>
    <property type="evidence" value="ECO:0007669"/>
    <property type="project" value="UniProtKB-UniRule"/>
</dbReference>
<comment type="similarity">
    <text evidence="1 2">Belongs to the Iojap/RsfS family.</text>
</comment>
<dbReference type="GO" id="GO:0005737">
    <property type="term" value="C:cytoplasm"/>
    <property type="evidence" value="ECO:0007669"/>
    <property type="project" value="UniProtKB-SubCell"/>
</dbReference>
<evidence type="ECO:0000313" key="5">
    <source>
        <dbReference type="Proteomes" id="UP000092932"/>
    </source>
</evidence>
<comment type="function">
    <text evidence="2">Functions as a ribosomal silencing factor. Interacts with ribosomal protein uL14 (rplN), blocking formation of intersubunit bridge B8. Prevents association of the 30S and 50S ribosomal subunits and the formation of functional ribosomes, thus repressing translation.</text>
</comment>
<feature type="region of interest" description="Disordered" evidence="3">
    <location>
        <begin position="1"/>
        <end position="30"/>
    </location>
</feature>
<dbReference type="KEGG" id="ado:A6F68_00432"/>